<dbReference type="GO" id="GO:0008831">
    <property type="term" value="F:dTDP-4-dehydrorhamnose reductase activity"/>
    <property type="evidence" value="ECO:0007669"/>
    <property type="project" value="UniProtKB-EC"/>
</dbReference>
<comment type="pathway">
    <text evidence="2">Carbohydrate biosynthesis; dTDP-L-rhamnose biosynthesis.</text>
</comment>
<evidence type="ECO:0000313" key="5">
    <source>
        <dbReference type="Proteomes" id="UP000570361"/>
    </source>
</evidence>
<dbReference type="InterPro" id="IPR005913">
    <property type="entry name" value="dTDP_dehydrorham_reduct"/>
</dbReference>
<proteinExistence type="inferred from homology"/>
<dbReference type="InterPro" id="IPR036291">
    <property type="entry name" value="NAD(P)-bd_dom_sf"/>
</dbReference>
<dbReference type="Gene3D" id="3.90.25.10">
    <property type="entry name" value="UDP-galactose 4-epimerase, domain 1"/>
    <property type="match status" value="1"/>
</dbReference>
<comment type="caution">
    <text evidence="4">The sequence shown here is derived from an EMBL/GenBank/DDBJ whole genome shotgun (WGS) entry which is preliminary data.</text>
</comment>
<gene>
    <name evidence="4" type="ORF">FHS18_002605</name>
</gene>
<dbReference type="Pfam" id="PF04321">
    <property type="entry name" value="RmlD_sub_bind"/>
    <property type="match status" value="1"/>
</dbReference>
<dbReference type="GO" id="GO:0019305">
    <property type="term" value="P:dTDP-rhamnose biosynthetic process"/>
    <property type="evidence" value="ECO:0007669"/>
    <property type="project" value="UniProtKB-UniPathway"/>
</dbReference>
<dbReference type="Proteomes" id="UP000570361">
    <property type="component" value="Unassembled WGS sequence"/>
</dbReference>
<dbReference type="GO" id="GO:0005829">
    <property type="term" value="C:cytosol"/>
    <property type="evidence" value="ECO:0007669"/>
    <property type="project" value="TreeGrafter"/>
</dbReference>
<dbReference type="NCBIfam" id="TIGR01214">
    <property type="entry name" value="rmlD"/>
    <property type="match status" value="1"/>
</dbReference>
<dbReference type="PANTHER" id="PTHR10491:SF4">
    <property type="entry name" value="METHIONINE ADENOSYLTRANSFERASE 2 SUBUNIT BETA"/>
    <property type="match status" value="1"/>
</dbReference>
<dbReference type="PANTHER" id="PTHR10491">
    <property type="entry name" value="DTDP-4-DEHYDRORHAMNOSE REDUCTASE"/>
    <property type="match status" value="1"/>
</dbReference>
<dbReference type="EMBL" id="JACHXK010000005">
    <property type="protein sequence ID" value="MBB3110538.1"/>
    <property type="molecule type" value="Genomic_DNA"/>
</dbReference>
<dbReference type="EC" id="1.1.1.133" evidence="2"/>
<dbReference type="CDD" id="cd05254">
    <property type="entry name" value="dTDP_HR_like_SDR_e"/>
    <property type="match status" value="1"/>
</dbReference>
<evidence type="ECO:0000256" key="1">
    <source>
        <dbReference type="ARBA" id="ARBA00010944"/>
    </source>
</evidence>
<dbReference type="SUPFAM" id="SSF51735">
    <property type="entry name" value="NAD(P)-binding Rossmann-fold domains"/>
    <property type="match status" value="1"/>
</dbReference>
<comment type="similarity">
    <text evidence="1 2">Belongs to the dTDP-4-dehydrorhamnose reductase family.</text>
</comment>
<keyword evidence="5" id="KW-1185">Reference proteome</keyword>
<dbReference type="Gene3D" id="3.40.50.720">
    <property type="entry name" value="NAD(P)-binding Rossmann-like Domain"/>
    <property type="match status" value="1"/>
</dbReference>
<evidence type="ECO:0000313" key="4">
    <source>
        <dbReference type="EMBL" id="MBB3110538.1"/>
    </source>
</evidence>
<evidence type="ECO:0000256" key="2">
    <source>
        <dbReference type="RuleBase" id="RU364082"/>
    </source>
</evidence>
<dbReference type="UniPathway" id="UPA00124"/>
<organism evidence="4 5">
    <name type="scientific">Paenibacillus phyllosphaerae</name>
    <dbReference type="NCBI Taxonomy" id="274593"/>
    <lineage>
        <taxon>Bacteria</taxon>
        <taxon>Bacillati</taxon>
        <taxon>Bacillota</taxon>
        <taxon>Bacilli</taxon>
        <taxon>Bacillales</taxon>
        <taxon>Paenibacillaceae</taxon>
        <taxon>Paenibacillus</taxon>
    </lineage>
</organism>
<dbReference type="RefSeq" id="WP_183600452.1">
    <property type="nucleotide sequence ID" value="NZ_JACHXK010000005.1"/>
</dbReference>
<dbReference type="InterPro" id="IPR029903">
    <property type="entry name" value="RmlD-like-bd"/>
</dbReference>
<evidence type="ECO:0000259" key="3">
    <source>
        <dbReference type="Pfam" id="PF04321"/>
    </source>
</evidence>
<sequence length="280" mass="30853">MRILVTGAGGQLGTELVRFQDSRHELIGLARTALDITDPAQCREALKQIKPDGVIHCAAYTAVDRAEDEPSQAFAVNHLGTRNLALAAQETGAKLCYVSTDYVFDGQGTRPYQESDAVNPQTVYGQSKQAGEAEVASLLDRYYIVRTSWVFGRYGPNFVKTMLRLAREGKPLRVVDDQVGSPTYTHDLARFLLELVQSDRYGIYHATNSGTCSWYAFAEAIFEESGLAAQLSPCSSAEFASKAQRPAYSVLGHDAIRANGFTDLPSWRDALIRMLQEEES</sequence>
<comment type="function">
    <text evidence="2">Catalyzes the reduction of dTDP-6-deoxy-L-lyxo-4-hexulose to yield dTDP-L-rhamnose.</text>
</comment>
<protein>
    <recommendedName>
        <fullName evidence="2">dTDP-4-dehydrorhamnose reductase</fullName>
        <ecNumber evidence="2">1.1.1.133</ecNumber>
    </recommendedName>
</protein>
<reference evidence="4 5" key="1">
    <citation type="submission" date="2020-08" db="EMBL/GenBank/DDBJ databases">
        <title>Genomic Encyclopedia of Type Strains, Phase III (KMG-III): the genomes of soil and plant-associated and newly described type strains.</title>
        <authorList>
            <person name="Whitman W."/>
        </authorList>
    </citation>
    <scope>NUCLEOTIDE SEQUENCE [LARGE SCALE GENOMIC DNA]</scope>
    <source>
        <strain evidence="4 5">CECT 5862</strain>
    </source>
</reference>
<keyword evidence="2 4" id="KW-0560">Oxidoreductase</keyword>
<name>A0A7W5AXC6_9BACL</name>
<dbReference type="AlphaFoldDB" id="A0A7W5AXC6"/>
<accession>A0A7W5AXC6</accession>
<keyword evidence="2" id="KW-0521">NADP</keyword>
<feature type="domain" description="RmlD-like substrate binding" evidence="3">
    <location>
        <begin position="1"/>
        <end position="278"/>
    </location>
</feature>